<dbReference type="AlphaFoldDB" id="A0A6P6B5M1"/>
<reference evidence="2" key="1">
    <citation type="submission" date="2025-08" db="UniProtKB">
        <authorList>
            <consortium name="RefSeq"/>
        </authorList>
    </citation>
    <scope>IDENTIFICATION</scope>
    <source>
        <tissue evidence="2">Fruit stalk</tissue>
    </source>
</reference>
<dbReference type="GeneID" id="111315159"/>
<protein>
    <submittedName>
        <fullName evidence="2">Uncharacterized protein LOC111315159</fullName>
    </submittedName>
</protein>
<dbReference type="RefSeq" id="XP_022772478.1">
    <property type="nucleotide sequence ID" value="XM_022916743.1"/>
</dbReference>
<dbReference type="OrthoDB" id="998808at2759"/>
<evidence type="ECO:0000313" key="1">
    <source>
        <dbReference type="Proteomes" id="UP000515121"/>
    </source>
</evidence>
<proteinExistence type="predicted"/>
<keyword evidence="1" id="KW-1185">Reference proteome</keyword>
<evidence type="ECO:0000313" key="2">
    <source>
        <dbReference type="RefSeq" id="XP_022772478.1"/>
    </source>
</evidence>
<dbReference type="KEGG" id="dzi:111315159"/>
<accession>A0A6P6B5M1</accession>
<gene>
    <name evidence="2" type="primary">LOC111315159</name>
</gene>
<organism evidence="1 2">
    <name type="scientific">Durio zibethinus</name>
    <name type="common">Durian</name>
    <dbReference type="NCBI Taxonomy" id="66656"/>
    <lineage>
        <taxon>Eukaryota</taxon>
        <taxon>Viridiplantae</taxon>
        <taxon>Streptophyta</taxon>
        <taxon>Embryophyta</taxon>
        <taxon>Tracheophyta</taxon>
        <taxon>Spermatophyta</taxon>
        <taxon>Magnoliopsida</taxon>
        <taxon>eudicotyledons</taxon>
        <taxon>Gunneridae</taxon>
        <taxon>Pentapetalae</taxon>
        <taxon>rosids</taxon>
        <taxon>malvids</taxon>
        <taxon>Malvales</taxon>
        <taxon>Malvaceae</taxon>
        <taxon>Helicteroideae</taxon>
        <taxon>Durio</taxon>
    </lineage>
</organism>
<name>A0A6P6B5M1_DURZI</name>
<sequence>MLAKQGWKLLTNTNKLAYRVLKAKDFPNRSLLESKLGGNPSLTWRSILETKCVVEQGVRWRVGNGKTIRTRKDIWLPSNHRCLPDATRDEWDENCHVSDFIDENTM</sequence>
<dbReference type="Proteomes" id="UP000515121">
    <property type="component" value="Unplaced"/>
</dbReference>